<feature type="region of interest" description="Disordered" evidence="10">
    <location>
        <begin position="230"/>
        <end position="261"/>
    </location>
</feature>
<dbReference type="Proteomes" id="UP000246132">
    <property type="component" value="Unassembled WGS sequence"/>
</dbReference>
<evidence type="ECO:0000313" key="13">
    <source>
        <dbReference type="Proteomes" id="UP000246132"/>
    </source>
</evidence>
<feature type="transmembrane region" description="Helical" evidence="9">
    <location>
        <begin position="20"/>
        <end position="41"/>
    </location>
</feature>
<dbReference type="OrthoDB" id="4404959at2"/>
<keyword evidence="7 9" id="KW-1133">Transmembrane helix</keyword>
<proteinExistence type="inferred from homology"/>
<evidence type="ECO:0000256" key="1">
    <source>
        <dbReference type="ARBA" id="ARBA00004429"/>
    </source>
</evidence>
<dbReference type="GO" id="GO:0043190">
    <property type="term" value="C:ATP-binding cassette (ABC) transporter complex"/>
    <property type="evidence" value="ECO:0007669"/>
    <property type="project" value="InterPro"/>
</dbReference>
<keyword evidence="13" id="KW-1185">Reference proteome</keyword>
<feature type="transmembrane region" description="Helical" evidence="9">
    <location>
        <begin position="88"/>
        <end position="106"/>
    </location>
</feature>
<dbReference type="PROSITE" id="PS50928">
    <property type="entry name" value="ABC_TM1"/>
    <property type="match status" value="1"/>
</dbReference>
<dbReference type="InterPro" id="IPR000515">
    <property type="entry name" value="MetI-like"/>
</dbReference>
<feature type="transmembrane region" description="Helical" evidence="9">
    <location>
        <begin position="198"/>
        <end position="219"/>
    </location>
</feature>
<protein>
    <submittedName>
        <fullName evidence="12">ABC transporter permease subunit</fullName>
    </submittedName>
</protein>
<dbReference type="NCBIfam" id="TIGR01726">
    <property type="entry name" value="HEQRo_perm_3TM"/>
    <property type="match status" value="1"/>
</dbReference>
<dbReference type="GO" id="GO:0006865">
    <property type="term" value="P:amino acid transport"/>
    <property type="evidence" value="ECO:0007669"/>
    <property type="project" value="TreeGrafter"/>
</dbReference>
<feature type="transmembrane region" description="Helical" evidence="9">
    <location>
        <begin position="53"/>
        <end position="76"/>
    </location>
</feature>
<evidence type="ECO:0000256" key="5">
    <source>
        <dbReference type="ARBA" id="ARBA00022519"/>
    </source>
</evidence>
<evidence type="ECO:0000256" key="4">
    <source>
        <dbReference type="ARBA" id="ARBA00022475"/>
    </source>
</evidence>
<keyword evidence="5" id="KW-0997">Cell inner membrane</keyword>
<dbReference type="InterPro" id="IPR010065">
    <property type="entry name" value="AA_ABC_transptr_permease_3TM"/>
</dbReference>
<dbReference type="EMBL" id="QFWV02000004">
    <property type="protein sequence ID" value="RKF07529.1"/>
    <property type="molecule type" value="Genomic_DNA"/>
</dbReference>
<organism evidence="12 13">
    <name type="scientific">Oceaniradius stylonematis</name>
    <dbReference type="NCBI Taxonomy" id="2184161"/>
    <lineage>
        <taxon>Bacteria</taxon>
        <taxon>Pseudomonadati</taxon>
        <taxon>Pseudomonadota</taxon>
        <taxon>Alphaproteobacteria</taxon>
        <taxon>Hyphomicrobiales</taxon>
        <taxon>Ahrensiaceae</taxon>
        <taxon>Oceaniradius</taxon>
    </lineage>
</organism>
<dbReference type="RefSeq" id="WP_120222657.1">
    <property type="nucleotide sequence ID" value="NZ_QFWV02000004.1"/>
</dbReference>
<comment type="similarity">
    <text evidence="2">Belongs to the binding-protein-dependent transport system permease family. HisMQ subfamily.</text>
</comment>
<dbReference type="PANTHER" id="PTHR30614">
    <property type="entry name" value="MEMBRANE COMPONENT OF AMINO ACID ABC TRANSPORTER"/>
    <property type="match status" value="1"/>
</dbReference>
<evidence type="ECO:0000256" key="8">
    <source>
        <dbReference type="ARBA" id="ARBA00023136"/>
    </source>
</evidence>
<evidence type="ECO:0000256" key="7">
    <source>
        <dbReference type="ARBA" id="ARBA00022989"/>
    </source>
</evidence>
<dbReference type="GO" id="GO:0022857">
    <property type="term" value="F:transmembrane transporter activity"/>
    <property type="evidence" value="ECO:0007669"/>
    <property type="project" value="InterPro"/>
</dbReference>
<feature type="transmembrane region" description="Helical" evidence="9">
    <location>
        <begin position="162"/>
        <end position="178"/>
    </location>
</feature>
<evidence type="ECO:0000256" key="2">
    <source>
        <dbReference type="ARBA" id="ARBA00010072"/>
    </source>
</evidence>
<gene>
    <name evidence="12" type="ORF">DEM25_007015</name>
</gene>
<dbReference type="InterPro" id="IPR043429">
    <property type="entry name" value="ArtM/GltK/GlnP/TcyL/YhdX-like"/>
</dbReference>
<dbReference type="AlphaFoldDB" id="A0A3A8AEP4"/>
<keyword evidence="3 9" id="KW-0813">Transport</keyword>
<dbReference type="CDD" id="cd06261">
    <property type="entry name" value="TM_PBP2"/>
    <property type="match status" value="1"/>
</dbReference>
<keyword evidence="4" id="KW-1003">Cell membrane</keyword>
<dbReference type="InterPro" id="IPR035906">
    <property type="entry name" value="MetI-like_sf"/>
</dbReference>
<feature type="domain" description="ABC transmembrane type-1" evidence="11">
    <location>
        <begin position="19"/>
        <end position="217"/>
    </location>
</feature>
<dbReference type="Pfam" id="PF00528">
    <property type="entry name" value="BPD_transp_1"/>
    <property type="match status" value="1"/>
</dbReference>
<evidence type="ECO:0000256" key="10">
    <source>
        <dbReference type="SAM" id="MobiDB-lite"/>
    </source>
</evidence>
<accession>A0A3A8AEP4</accession>
<evidence type="ECO:0000313" key="12">
    <source>
        <dbReference type="EMBL" id="RKF07529.1"/>
    </source>
</evidence>
<evidence type="ECO:0000256" key="9">
    <source>
        <dbReference type="RuleBase" id="RU363032"/>
    </source>
</evidence>
<dbReference type="Gene3D" id="1.10.3720.10">
    <property type="entry name" value="MetI-like"/>
    <property type="match status" value="1"/>
</dbReference>
<keyword evidence="6 9" id="KW-0812">Transmembrane</keyword>
<sequence>MIMDFETLLSTLPGFAEGLAWTLFLTVSVLFFGMIIALMIVPCRLSRNRAANGFGLTFVFVFRGAPLLVLLFLIYYGVPELPIVRDTFLWHAFQHPVFCAILALSLNSAGYLTEVIVGAVRAVPRGEIEAAHVAGLSRWTVIKGIIAPNAIRLGLRNYGNEMIFVVKATSIASLVTIQELMARASGVYYRTYDPITPLLIAGAIFLVLILALSSFMALLEVRLSPELRRKAERARPRAGKTAPGLTAVDGPSLPQTPGTGR</sequence>
<comment type="subcellular location">
    <subcellularLocation>
        <location evidence="1">Cell inner membrane</location>
        <topology evidence="1">Multi-pass membrane protein</topology>
    </subcellularLocation>
    <subcellularLocation>
        <location evidence="9">Cell membrane</location>
        <topology evidence="9">Multi-pass membrane protein</topology>
    </subcellularLocation>
</comment>
<reference evidence="12 13" key="1">
    <citation type="journal article" date="2018" name="Int. J. Syst. Bacteriol.">
        <title>Oceaniradius stylonemae gen. nov., sp. nov., isolated from a red alga, Stylonema cornu-cervi.</title>
        <authorList>
            <person name="Jeong S."/>
        </authorList>
    </citation>
    <scope>NUCLEOTIDE SEQUENCE [LARGE SCALE GENOMIC DNA]</scope>
    <source>
        <strain evidence="12 13">StC1</strain>
    </source>
</reference>
<dbReference type="PANTHER" id="PTHR30614:SF10">
    <property type="entry name" value="ARGININE ABC TRANSPORTER PERMEASE PROTEIN ARTM"/>
    <property type="match status" value="1"/>
</dbReference>
<dbReference type="SUPFAM" id="SSF161098">
    <property type="entry name" value="MetI-like"/>
    <property type="match status" value="1"/>
</dbReference>
<comment type="caution">
    <text evidence="12">The sequence shown here is derived from an EMBL/GenBank/DDBJ whole genome shotgun (WGS) entry which is preliminary data.</text>
</comment>
<evidence type="ECO:0000256" key="6">
    <source>
        <dbReference type="ARBA" id="ARBA00022692"/>
    </source>
</evidence>
<keyword evidence="8 9" id="KW-0472">Membrane</keyword>
<evidence type="ECO:0000256" key="3">
    <source>
        <dbReference type="ARBA" id="ARBA00022448"/>
    </source>
</evidence>
<name>A0A3A8AEP4_9HYPH</name>
<evidence type="ECO:0000259" key="11">
    <source>
        <dbReference type="PROSITE" id="PS50928"/>
    </source>
</evidence>